<evidence type="ECO:0000313" key="2">
    <source>
        <dbReference type="EMBL" id="TKV95012.1"/>
    </source>
</evidence>
<dbReference type="OMA" id="HIPYMIP"/>
<feature type="compositionally biased region" description="Basic residues" evidence="1">
    <location>
        <begin position="15"/>
        <end position="34"/>
    </location>
</feature>
<feature type="compositionally biased region" description="Basic and acidic residues" evidence="1">
    <location>
        <begin position="1"/>
        <end position="14"/>
    </location>
</feature>
<dbReference type="EMBL" id="CM016560">
    <property type="protein sequence ID" value="TKV95012.1"/>
    <property type="molecule type" value="Genomic_DNA"/>
</dbReference>
<dbReference type="AlphaFoldDB" id="A0A4U6T4S1"/>
<sequence length="109" mass="12590">MRGEATPVKHERMHVGRTPRRRLLRRRHEQRRSSHAWQGITQGRRSSSRRACACHLRRRGRGRGRPGRAAPASSAAEVLLLRARRSAPSFLVHAEVTRRCIQPERNSKM</sequence>
<feature type="region of interest" description="Disordered" evidence="1">
    <location>
        <begin position="1"/>
        <end position="50"/>
    </location>
</feature>
<protein>
    <submittedName>
        <fullName evidence="2">Uncharacterized protein</fullName>
    </submittedName>
</protein>
<organism evidence="2 3">
    <name type="scientific">Setaria viridis</name>
    <name type="common">Green bristlegrass</name>
    <name type="synonym">Setaria italica subsp. viridis</name>
    <dbReference type="NCBI Taxonomy" id="4556"/>
    <lineage>
        <taxon>Eukaryota</taxon>
        <taxon>Viridiplantae</taxon>
        <taxon>Streptophyta</taxon>
        <taxon>Embryophyta</taxon>
        <taxon>Tracheophyta</taxon>
        <taxon>Spermatophyta</taxon>
        <taxon>Magnoliopsida</taxon>
        <taxon>Liliopsida</taxon>
        <taxon>Poales</taxon>
        <taxon>Poaceae</taxon>
        <taxon>PACMAD clade</taxon>
        <taxon>Panicoideae</taxon>
        <taxon>Panicodae</taxon>
        <taxon>Paniceae</taxon>
        <taxon>Cenchrinae</taxon>
        <taxon>Setaria</taxon>
    </lineage>
</organism>
<proteinExistence type="predicted"/>
<accession>A0A4U6T4S1</accession>
<reference evidence="2 3" key="1">
    <citation type="submission" date="2019-03" db="EMBL/GenBank/DDBJ databases">
        <title>WGS assembly of Setaria viridis.</title>
        <authorList>
            <person name="Huang P."/>
            <person name="Jenkins J."/>
            <person name="Grimwood J."/>
            <person name="Barry K."/>
            <person name="Healey A."/>
            <person name="Mamidi S."/>
            <person name="Sreedasyam A."/>
            <person name="Shu S."/>
            <person name="Feldman M."/>
            <person name="Wu J."/>
            <person name="Yu Y."/>
            <person name="Chen C."/>
            <person name="Johnson J."/>
            <person name="Rokhsar D."/>
            <person name="Baxter I."/>
            <person name="Schmutz J."/>
            <person name="Brutnell T."/>
            <person name="Kellogg E."/>
        </authorList>
    </citation>
    <scope>NUCLEOTIDE SEQUENCE [LARGE SCALE GENOMIC DNA]</scope>
    <source>
        <strain evidence="3">cv. A10</strain>
    </source>
</reference>
<dbReference type="Proteomes" id="UP000298652">
    <property type="component" value="Chromosome 9"/>
</dbReference>
<dbReference type="Gramene" id="TKV95011">
    <property type="protein sequence ID" value="TKV95011"/>
    <property type="gene ID" value="SEVIR_9G334150v2"/>
</dbReference>
<keyword evidence="3" id="KW-1185">Reference proteome</keyword>
<evidence type="ECO:0000313" key="3">
    <source>
        <dbReference type="Proteomes" id="UP000298652"/>
    </source>
</evidence>
<name>A0A4U6T4S1_SETVI</name>
<dbReference type="EMBL" id="CM016560">
    <property type="protein sequence ID" value="TKV95011.1"/>
    <property type="molecule type" value="Genomic_DNA"/>
</dbReference>
<gene>
    <name evidence="2" type="ORF">SEVIR_9G334150v2</name>
</gene>
<evidence type="ECO:0000256" key="1">
    <source>
        <dbReference type="SAM" id="MobiDB-lite"/>
    </source>
</evidence>
<dbReference type="Gramene" id="TKV95012">
    <property type="protein sequence ID" value="TKV95012"/>
    <property type="gene ID" value="SEVIR_9G334150v2"/>
</dbReference>